<proteinExistence type="predicted"/>
<sequence>MTDQLVTIDRALYRLLHQRTYREAFLAGRYAELGWSEQVAQAFETVDRDELTATAKQISRRLLAGDRTSSKGLRGAFGRVFQALEAAGRPALDVVDAFVESQQYEAYREVPYAGTGICVEEAFYEFLKRDQWFVRDEWLMCLLTHEFLTALLGILTVNQAPAFVVRTELLQQNAVARFALQRYPRQVADALAGRALQGDDEVIWLYAATTAHFLSGPVSPLVAELLSRTEGAVEAGAEEQVRTTVQKLQKMGLLSGASKA</sequence>
<dbReference type="AlphaFoldDB" id="A0A223D5B4"/>
<evidence type="ECO:0000313" key="1">
    <source>
        <dbReference type="EMBL" id="ASS76606.1"/>
    </source>
</evidence>
<gene>
    <name evidence="1" type="ORF">CIG75_17630</name>
</gene>
<dbReference type="RefSeq" id="WP_094237837.1">
    <property type="nucleotide sequence ID" value="NZ_CP022657.1"/>
</dbReference>
<dbReference type="OrthoDB" id="2381010at2"/>
<name>A0A223D5B4_9BACL</name>
<protein>
    <submittedName>
        <fullName evidence="1">Uncharacterized protein</fullName>
    </submittedName>
</protein>
<reference evidence="1 2" key="1">
    <citation type="journal article" date="2015" name="Int. J. Syst. Evol. Microbiol.">
        <title>Tumebacillus algifaecis sp. nov., isolated from decomposing algal scum.</title>
        <authorList>
            <person name="Wu Y.F."/>
            <person name="Zhang B."/>
            <person name="Xing P."/>
            <person name="Wu Q.L."/>
            <person name="Liu S.J."/>
        </authorList>
    </citation>
    <scope>NUCLEOTIDE SEQUENCE [LARGE SCALE GENOMIC DNA]</scope>
    <source>
        <strain evidence="1 2">THMBR28</strain>
    </source>
</reference>
<dbReference type="KEGG" id="tab:CIG75_17630"/>
<evidence type="ECO:0000313" key="2">
    <source>
        <dbReference type="Proteomes" id="UP000214688"/>
    </source>
</evidence>
<dbReference type="EMBL" id="CP022657">
    <property type="protein sequence ID" value="ASS76606.1"/>
    <property type="molecule type" value="Genomic_DNA"/>
</dbReference>
<dbReference type="Proteomes" id="UP000214688">
    <property type="component" value="Chromosome"/>
</dbReference>
<accession>A0A223D5B4</accession>
<organism evidence="1 2">
    <name type="scientific">Tumebacillus algifaecis</name>
    <dbReference type="NCBI Taxonomy" id="1214604"/>
    <lineage>
        <taxon>Bacteria</taxon>
        <taxon>Bacillati</taxon>
        <taxon>Bacillota</taxon>
        <taxon>Bacilli</taxon>
        <taxon>Bacillales</taxon>
        <taxon>Alicyclobacillaceae</taxon>
        <taxon>Tumebacillus</taxon>
    </lineage>
</organism>
<keyword evidence="2" id="KW-1185">Reference proteome</keyword>